<reference evidence="2 3" key="1">
    <citation type="submission" date="2022-03" db="EMBL/GenBank/DDBJ databases">
        <authorList>
            <person name="Nunn A."/>
            <person name="Chopra R."/>
            <person name="Nunn A."/>
            <person name="Contreras Garrido A."/>
        </authorList>
    </citation>
    <scope>NUCLEOTIDE SEQUENCE [LARGE SCALE GENOMIC DNA]</scope>
</reference>
<name>A0AAU9RHB1_THLAR</name>
<evidence type="ECO:0000313" key="3">
    <source>
        <dbReference type="Proteomes" id="UP000836841"/>
    </source>
</evidence>
<evidence type="ECO:0000256" key="1">
    <source>
        <dbReference type="SAM" id="MobiDB-lite"/>
    </source>
</evidence>
<sequence>MIRAMSTRKDRGGYKKLGDEEEAPGVGLLEGKVQSVPAEVNKPAEKAGGLVHPVLSFFDIRLQWKKKTKKKNTTTAKPEFARYMEYVKEAGVWDATSDGPVIYYR</sequence>
<accession>A0AAU9RHB1</accession>
<keyword evidence="3" id="KW-1185">Reference proteome</keyword>
<protein>
    <submittedName>
        <fullName evidence="2">Uncharacterized protein</fullName>
    </submittedName>
</protein>
<proteinExistence type="predicted"/>
<dbReference type="EMBL" id="OU466858">
    <property type="protein sequence ID" value="CAH2043081.1"/>
    <property type="molecule type" value="Genomic_DNA"/>
</dbReference>
<gene>
    <name evidence="2" type="ORF">TAV2_LOCUS7742</name>
</gene>
<dbReference type="PANTHER" id="PTHR35291:SF9">
    <property type="entry name" value="BNAC07G16740D PROTEIN"/>
    <property type="match status" value="1"/>
</dbReference>
<dbReference type="Proteomes" id="UP000836841">
    <property type="component" value="Chromosome 2"/>
</dbReference>
<dbReference type="AlphaFoldDB" id="A0AAU9RHB1"/>
<feature type="region of interest" description="Disordered" evidence="1">
    <location>
        <begin position="1"/>
        <end position="20"/>
    </location>
</feature>
<evidence type="ECO:0000313" key="2">
    <source>
        <dbReference type="EMBL" id="CAH2043081.1"/>
    </source>
</evidence>
<dbReference type="PANTHER" id="PTHR35291">
    <property type="entry name" value="PROTEIN SHROOM-LIKE"/>
    <property type="match status" value="1"/>
</dbReference>
<organism evidence="2 3">
    <name type="scientific">Thlaspi arvense</name>
    <name type="common">Field penny-cress</name>
    <dbReference type="NCBI Taxonomy" id="13288"/>
    <lineage>
        <taxon>Eukaryota</taxon>
        <taxon>Viridiplantae</taxon>
        <taxon>Streptophyta</taxon>
        <taxon>Embryophyta</taxon>
        <taxon>Tracheophyta</taxon>
        <taxon>Spermatophyta</taxon>
        <taxon>Magnoliopsida</taxon>
        <taxon>eudicotyledons</taxon>
        <taxon>Gunneridae</taxon>
        <taxon>Pentapetalae</taxon>
        <taxon>rosids</taxon>
        <taxon>malvids</taxon>
        <taxon>Brassicales</taxon>
        <taxon>Brassicaceae</taxon>
        <taxon>Thlaspideae</taxon>
        <taxon>Thlaspi</taxon>
    </lineage>
</organism>
<feature type="compositionally biased region" description="Basic and acidic residues" evidence="1">
    <location>
        <begin position="7"/>
        <end position="18"/>
    </location>
</feature>